<reference evidence="2" key="1">
    <citation type="journal article" date="2019" name="Phytopathology">
        <title>A Novel Group of Rhizobium tumorigenes-Like Agrobacteria Associated with Crown Gall Disease of Rhododendron and Blueberry.</title>
        <authorList>
            <person name="Kuzmanovic N."/>
            <person name="Behrens P."/>
            <person name="Idczak E."/>
            <person name="Wagner S."/>
            <person name="Gotz M."/>
            <person name="Sproer C."/>
            <person name="Bunk B."/>
            <person name="Overmann J."/>
            <person name="Smalla K."/>
        </authorList>
    </citation>
    <scope>NUCLEOTIDE SEQUENCE</scope>
    <source>
        <strain evidence="2">Rho-6.2</strain>
    </source>
</reference>
<protein>
    <submittedName>
        <fullName evidence="2">SagB/ThcOx family dehydrogenase</fullName>
    </submittedName>
</protein>
<dbReference type="NCBIfam" id="TIGR03605">
    <property type="entry name" value="antibiot_sagB"/>
    <property type="match status" value="1"/>
</dbReference>
<dbReference type="InterPro" id="IPR000415">
    <property type="entry name" value="Nitroreductase-like"/>
</dbReference>
<keyword evidence="3" id="KW-1185">Reference proteome</keyword>
<dbReference type="InterPro" id="IPR052544">
    <property type="entry name" value="Bacteriocin_Proc_Enz"/>
</dbReference>
<dbReference type="EMBL" id="CP117269">
    <property type="protein sequence ID" value="WFS26312.1"/>
    <property type="molecule type" value="Genomic_DNA"/>
</dbReference>
<dbReference type="Gene3D" id="3.40.109.10">
    <property type="entry name" value="NADH Oxidase"/>
    <property type="match status" value="1"/>
</dbReference>
<feature type="domain" description="Nitroreductase" evidence="1">
    <location>
        <begin position="171"/>
        <end position="357"/>
    </location>
</feature>
<proteinExistence type="predicted"/>
<reference evidence="2" key="2">
    <citation type="journal article" date="2023" name="MicrobiologyOpen">
        <title>Genomics of the tumorigenes clade of the family Rhizobiaceae and description of Rhizobium rhododendri sp. nov.</title>
        <authorList>
            <person name="Kuzmanovic N."/>
            <person name="diCenzo G.C."/>
            <person name="Bunk B."/>
            <person name="Sproeer C."/>
            <person name="Fruehling A."/>
            <person name="Neumann-Schaal M."/>
            <person name="Overmann J."/>
            <person name="Smalla K."/>
        </authorList>
    </citation>
    <scope>NUCLEOTIDE SEQUENCE</scope>
    <source>
        <strain evidence="2">Rho-6.2</strain>
        <plasmid evidence="2">pTi6.2</plasmid>
    </source>
</reference>
<dbReference type="Pfam" id="PF00881">
    <property type="entry name" value="Nitroreductase"/>
    <property type="match status" value="1"/>
</dbReference>
<evidence type="ECO:0000313" key="2">
    <source>
        <dbReference type="EMBL" id="WFS26312.1"/>
    </source>
</evidence>
<dbReference type="SUPFAM" id="SSF55469">
    <property type="entry name" value="FMN-dependent nitroreductase-like"/>
    <property type="match status" value="1"/>
</dbReference>
<evidence type="ECO:0000313" key="3">
    <source>
        <dbReference type="Proteomes" id="UP000318939"/>
    </source>
</evidence>
<dbReference type="Proteomes" id="UP000318939">
    <property type="component" value="Plasmid pTi6.2"/>
</dbReference>
<sequence length="389" mass="44006">METLSEKERTVFRYRRARALSYFVKNGEVVVFNFLTNRSFACNLRCLEVLLNSEEWRPLNELFSITHDFHTSSLVEEIVQLFSLTALVVEGDFISEKDSEYDETWEWGSVTAQLHFSSQDNLTVSDQMAAEIQILRSKSQPSPPLMDLQPREASISLPRFQIDSELKAVMRTRRSIRAFLDTPLQLPLVADALYAGLGVTDIVSTEVGDHPLRMTPSPGARNAYEGYIFARKVSGLLEDRFYHYNAFHHALELIELHDPMPTMEAMFAENQPWVAKASFIIFLVAHFERVMWKYINGSAYAHTFVEAGHIAQNMMLILSKQGVVVNPAGAIGHSLIERAIGETDLTHSVVYALAVGYPDTSDDYVAWLAPEFSIRDGLLSKIHAQNFHG</sequence>
<geneLocation type="plasmid" evidence="2 3">
    <name>pTi6.2</name>
</geneLocation>
<dbReference type="InterPro" id="IPR020051">
    <property type="entry name" value="SagB-type_dehydrogenase"/>
</dbReference>
<gene>
    <name evidence="2" type="ORF">PR018_25125</name>
</gene>
<dbReference type="PANTHER" id="PTHR43745">
    <property type="entry name" value="NITROREDUCTASE MJ1384-RELATED"/>
    <property type="match status" value="1"/>
</dbReference>
<dbReference type="RefSeq" id="WP_142832161.1">
    <property type="nucleotide sequence ID" value="NZ_CP117269.1"/>
</dbReference>
<dbReference type="CDD" id="cd02142">
    <property type="entry name" value="McbC_SagB-like_oxidoreductase"/>
    <property type="match status" value="1"/>
</dbReference>
<evidence type="ECO:0000259" key="1">
    <source>
        <dbReference type="Pfam" id="PF00881"/>
    </source>
</evidence>
<dbReference type="PANTHER" id="PTHR43745:SF2">
    <property type="entry name" value="NITROREDUCTASE MJ1384-RELATED"/>
    <property type="match status" value="1"/>
</dbReference>
<keyword evidence="2" id="KW-0614">Plasmid</keyword>
<organism evidence="2 3">
    <name type="scientific">Rhizobium rhododendri</name>
    <dbReference type="NCBI Taxonomy" id="2506430"/>
    <lineage>
        <taxon>Bacteria</taxon>
        <taxon>Pseudomonadati</taxon>
        <taxon>Pseudomonadota</taxon>
        <taxon>Alphaproteobacteria</taxon>
        <taxon>Hyphomicrobiales</taxon>
        <taxon>Rhizobiaceae</taxon>
        <taxon>Rhizobium/Agrobacterium group</taxon>
        <taxon>Rhizobium</taxon>
    </lineage>
</organism>
<accession>A0ABY8IRI9</accession>
<dbReference type="InterPro" id="IPR029479">
    <property type="entry name" value="Nitroreductase"/>
</dbReference>
<name>A0ABY8IRI9_9HYPH</name>